<reference evidence="2 3" key="1">
    <citation type="journal article" date="2013" name="Proc. Natl. Acad. Sci. U.S.A.">
        <title>Fine-scale variation in meiotic recombination in Mimulus inferred from population shotgun sequencing.</title>
        <authorList>
            <person name="Hellsten U."/>
            <person name="Wright K.M."/>
            <person name="Jenkins J."/>
            <person name="Shu S."/>
            <person name="Yuan Y."/>
            <person name="Wessler S.R."/>
            <person name="Schmutz J."/>
            <person name="Willis J.H."/>
            <person name="Rokhsar D.S."/>
        </authorList>
    </citation>
    <scope>NUCLEOTIDE SEQUENCE [LARGE SCALE GENOMIC DNA]</scope>
    <source>
        <strain evidence="3">cv. DUN x IM62</strain>
    </source>
</reference>
<protein>
    <recommendedName>
        <fullName evidence="1">F-box/LRR-repeat protein 15/At3g58940/PEG3-like LRR domain-containing protein</fullName>
    </recommendedName>
</protein>
<sequence length="259" mass="29865">MRRNPLSRGEQNPSSIDRLSDLPDSFSARTSVLSRRWRYLRTDVPVIEFFGENQDFVEMFMLRHRLQSIITFDLERCVSQIWDEHNLLKWVTSAIDRTYKNFILTILMMSLPMGGAVCLPRLKKISLLGVELEADEALPHLLSGCPVLEELVMDSFTYLGSCIISSPTMKRLTLNFGESSDKFNRLEINSPALGYLVFDHRLPVHMKSEPLTSLVEAYISLFEDEEQDSFLYSQLLLEFINRLCNVKSLKLDLSFCPQV</sequence>
<feature type="domain" description="F-box/LRR-repeat protein 15/At3g58940/PEG3-like LRR" evidence="1">
    <location>
        <begin position="114"/>
        <end position="177"/>
    </location>
</feature>
<dbReference type="PANTHER" id="PTHR31900:SF34">
    <property type="entry name" value="EMB|CAB62440.1-RELATED"/>
    <property type="match status" value="1"/>
</dbReference>
<organism evidence="2 3">
    <name type="scientific">Erythranthe guttata</name>
    <name type="common">Yellow monkey flower</name>
    <name type="synonym">Mimulus guttatus</name>
    <dbReference type="NCBI Taxonomy" id="4155"/>
    <lineage>
        <taxon>Eukaryota</taxon>
        <taxon>Viridiplantae</taxon>
        <taxon>Streptophyta</taxon>
        <taxon>Embryophyta</taxon>
        <taxon>Tracheophyta</taxon>
        <taxon>Spermatophyta</taxon>
        <taxon>Magnoliopsida</taxon>
        <taxon>eudicotyledons</taxon>
        <taxon>Gunneridae</taxon>
        <taxon>Pentapetalae</taxon>
        <taxon>asterids</taxon>
        <taxon>lamiids</taxon>
        <taxon>Lamiales</taxon>
        <taxon>Phrymaceae</taxon>
        <taxon>Erythranthe</taxon>
    </lineage>
</organism>
<evidence type="ECO:0000313" key="3">
    <source>
        <dbReference type="Proteomes" id="UP000030748"/>
    </source>
</evidence>
<gene>
    <name evidence="2" type="ORF">MIMGU_mgv1a025307mg</name>
</gene>
<name>A0A022RZ00_ERYGU</name>
<dbReference type="PANTHER" id="PTHR31900">
    <property type="entry name" value="F-BOX/RNI SUPERFAMILY PROTEIN-RELATED"/>
    <property type="match status" value="1"/>
</dbReference>
<dbReference type="Pfam" id="PF24758">
    <property type="entry name" value="LRR_At5g56370"/>
    <property type="match status" value="1"/>
</dbReference>
<evidence type="ECO:0000313" key="2">
    <source>
        <dbReference type="EMBL" id="EYU44918.1"/>
    </source>
</evidence>
<dbReference type="AlphaFoldDB" id="A0A022RZ00"/>
<accession>A0A022RZ00</accession>
<dbReference type="Proteomes" id="UP000030748">
    <property type="component" value="Unassembled WGS sequence"/>
</dbReference>
<keyword evidence="3" id="KW-1185">Reference proteome</keyword>
<dbReference type="InterPro" id="IPR050232">
    <property type="entry name" value="FBL13/AtMIF1-like"/>
</dbReference>
<dbReference type="EMBL" id="KI630206">
    <property type="protein sequence ID" value="EYU44918.1"/>
    <property type="molecule type" value="Genomic_DNA"/>
</dbReference>
<evidence type="ECO:0000259" key="1">
    <source>
        <dbReference type="Pfam" id="PF24758"/>
    </source>
</evidence>
<dbReference type="SUPFAM" id="SSF52047">
    <property type="entry name" value="RNI-like"/>
    <property type="match status" value="1"/>
</dbReference>
<proteinExistence type="predicted"/>
<dbReference type="InterPro" id="IPR055411">
    <property type="entry name" value="LRR_FXL15/At3g58940/PEG3-like"/>
</dbReference>